<dbReference type="EMBL" id="LOTN01000051">
    <property type="protein sequence ID" value="KUZ85930.1"/>
    <property type="molecule type" value="Genomic_DNA"/>
</dbReference>
<feature type="region of interest" description="Disordered" evidence="9">
    <location>
        <begin position="1"/>
        <end position="20"/>
    </location>
</feature>
<evidence type="ECO:0000256" key="6">
    <source>
        <dbReference type="ARBA" id="ARBA00022989"/>
    </source>
</evidence>
<dbReference type="GO" id="GO:0005886">
    <property type="term" value="C:plasma membrane"/>
    <property type="evidence" value="ECO:0007669"/>
    <property type="project" value="UniProtKB-SubCell"/>
</dbReference>
<evidence type="ECO:0000256" key="4">
    <source>
        <dbReference type="ARBA" id="ARBA00022741"/>
    </source>
</evidence>
<dbReference type="SMART" id="SM00382">
    <property type="entry name" value="AAA"/>
    <property type="match status" value="1"/>
</dbReference>
<keyword evidence="8" id="KW-0175">Coiled coil</keyword>
<dbReference type="Pfam" id="PF13807">
    <property type="entry name" value="GNVR"/>
    <property type="match status" value="1"/>
</dbReference>
<evidence type="ECO:0000256" key="5">
    <source>
        <dbReference type="ARBA" id="ARBA00022840"/>
    </source>
</evidence>
<evidence type="ECO:0000313" key="12">
    <source>
        <dbReference type="Proteomes" id="UP000065521"/>
    </source>
</evidence>
<evidence type="ECO:0000256" key="3">
    <source>
        <dbReference type="ARBA" id="ARBA00022692"/>
    </source>
</evidence>
<dbReference type="PANTHER" id="PTHR32309">
    <property type="entry name" value="TYROSINE-PROTEIN KINASE"/>
    <property type="match status" value="1"/>
</dbReference>
<dbReference type="Proteomes" id="UP000065521">
    <property type="component" value="Unassembled WGS sequence"/>
</dbReference>
<name>A0A102JLY9_9BURK</name>
<evidence type="ECO:0000256" key="2">
    <source>
        <dbReference type="ARBA" id="ARBA00022475"/>
    </source>
</evidence>
<evidence type="ECO:0000256" key="1">
    <source>
        <dbReference type="ARBA" id="ARBA00004651"/>
    </source>
</evidence>
<dbReference type="Pfam" id="PF01656">
    <property type="entry name" value="CbiA"/>
    <property type="match status" value="1"/>
</dbReference>
<keyword evidence="2" id="KW-1003">Cell membrane</keyword>
<keyword evidence="4" id="KW-0547">Nucleotide-binding</keyword>
<dbReference type="GO" id="GO:0004713">
    <property type="term" value="F:protein tyrosine kinase activity"/>
    <property type="evidence" value="ECO:0007669"/>
    <property type="project" value="TreeGrafter"/>
</dbReference>
<feature type="domain" description="AAA+ ATPase" evidence="10">
    <location>
        <begin position="548"/>
        <end position="718"/>
    </location>
</feature>
<gene>
    <name evidence="11" type="ORF">WI38_23800</name>
</gene>
<evidence type="ECO:0000256" key="8">
    <source>
        <dbReference type="SAM" id="Coils"/>
    </source>
</evidence>
<dbReference type="InterPro" id="IPR050445">
    <property type="entry name" value="Bact_polysacc_biosynth/exp"/>
</dbReference>
<evidence type="ECO:0000313" key="11">
    <source>
        <dbReference type="EMBL" id="KUZ85930.1"/>
    </source>
</evidence>
<evidence type="ECO:0000259" key="10">
    <source>
        <dbReference type="SMART" id="SM00382"/>
    </source>
</evidence>
<dbReference type="InterPro" id="IPR032807">
    <property type="entry name" value="GNVR"/>
</dbReference>
<keyword evidence="7" id="KW-0472">Membrane</keyword>
<dbReference type="Pfam" id="PF02706">
    <property type="entry name" value="Wzz"/>
    <property type="match status" value="1"/>
</dbReference>
<dbReference type="RefSeq" id="WP_059635851.1">
    <property type="nucleotide sequence ID" value="NZ_LOTK01000087.1"/>
</dbReference>
<dbReference type="InterPro" id="IPR003593">
    <property type="entry name" value="AAA+_ATPase"/>
</dbReference>
<keyword evidence="5" id="KW-0067">ATP-binding</keyword>
<dbReference type="InterPro" id="IPR027417">
    <property type="entry name" value="P-loop_NTPase"/>
</dbReference>
<accession>A0A102JLY9</accession>
<protein>
    <submittedName>
        <fullName evidence="11">Capsular biosynthesis protein</fullName>
    </submittedName>
</protein>
<organism evidence="11 12">
    <name type="scientific">Burkholderia ubonensis</name>
    <dbReference type="NCBI Taxonomy" id="101571"/>
    <lineage>
        <taxon>Bacteria</taxon>
        <taxon>Pseudomonadati</taxon>
        <taxon>Pseudomonadota</taxon>
        <taxon>Betaproteobacteria</taxon>
        <taxon>Burkholderiales</taxon>
        <taxon>Burkholderiaceae</taxon>
        <taxon>Burkholderia</taxon>
        <taxon>Burkholderia cepacia complex</taxon>
    </lineage>
</organism>
<dbReference type="InterPro" id="IPR002586">
    <property type="entry name" value="CobQ/CobB/MinD/ParA_Nub-bd_dom"/>
</dbReference>
<feature type="coiled-coil region" evidence="8">
    <location>
        <begin position="337"/>
        <end position="385"/>
    </location>
</feature>
<sequence length="755" mass="80447">MTASTLPDPPGDTTPRPSSPARRYWVMLVGGRRVVAASALACVIAGAMYALCAQPVYRSDILFQVEQGPTEAKPASPPGDPSSVFDLKADASTEIEVLKSRAVMARAVDIAKLAIDARPHYLPWLGWRLANGADGLSTPLPGGYVTGAESIDVATFDVPKRFHEKRFVLTAGRDGAYTLRRAGLFGASGPTWQGRVGQPLHADTPHGPIDLFVRDLAGAPGARFDLTRYAQADATEWLQKSVLIAERGKQSNMIGATLDGTDPVRDSRILNAIGVAYLAQNTQRKSEAADRLIRFMDAQLPPLKRQLEQAESRFNAFRASHGTVNTSDEGLALRQQSVDLETRVQTLQQRRQELLTRFMPKHPAMVAVDAQLADAQRELDAVRAQIRRLPGVEQGVLQLQRDVAVDTALYTNLLNARQQMTLARASKTGNVRIVDPATAADTPIRPNRGMAVIGSLILGLLAGGAIVVARQRLAGTVADPDELEWATGLPVFATVPHRPSPALPQPRARGVRGARAASAGAMPAPHDAALESLRGLRTSLQLALPDAPNRVVLISGPTTGVGKSFVAANLAVLAGAASRRVLLIDADLRKGSLHERFRYSRAPGLADVVGGTHRLDEAVKRDAAPGLDFLPMGDVVADPGELLLRPALAALIERVAAQYDMVVIDGPPLLPVADALVLGRMAGTVFLVARSGVTTLAGIDESVRRLAHAQVAVRGAILNDYKGGPGRYDYGYADTGTHQAASVFAGVMAARRPAR</sequence>
<dbReference type="Gene3D" id="3.40.50.300">
    <property type="entry name" value="P-loop containing nucleotide triphosphate hydrolases"/>
    <property type="match status" value="1"/>
</dbReference>
<keyword evidence="6" id="KW-1133">Transmembrane helix</keyword>
<dbReference type="SUPFAM" id="SSF52540">
    <property type="entry name" value="P-loop containing nucleoside triphosphate hydrolases"/>
    <property type="match status" value="1"/>
</dbReference>
<dbReference type="InterPro" id="IPR005702">
    <property type="entry name" value="Wzc-like_C"/>
</dbReference>
<proteinExistence type="predicted"/>
<dbReference type="CDD" id="cd05387">
    <property type="entry name" value="BY-kinase"/>
    <property type="match status" value="1"/>
</dbReference>
<keyword evidence="3" id="KW-0812">Transmembrane</keyword>
<evidence type="ECO:0000256" key="7">
    <source>
        <dbReference type="ARBA" id="ARBA00023136"/>
    </source>
</evidence>
<dbReference type="Pfam" id="PF23607">
    <property type="entry name" value="WZC_N"/>
    <property type="match status" value="1"/>
</dbReference>
<dbReference type="PANTHER" id="PTHR32309:SF32">
    <property type="entry name" value="TYROSINE-PROTEIN KINASE ETK-RELATED"/>
    <property type="match status" value="1"/>
</dbReference>
<comment type="caution">
    <text evidence="11">The sequence shown here is derived from an EMBL/GenBank/DDBJ whole genome shotgun (WGS) entry which is preliminary data.</text>
</comment>
<reference evidence="11 12" key="1">
    <citation type="submission" date="2015-11" db="EMBL/GenBank/DDBJ databases">
        <title>Expanding the genomic diversity of Burkholderia species for the development of highly accurate diagnostics.</title>
        <authorList>
            <person name="Sahl J."/>
            <person name="Keim P."/>
            <person name="Wagner D."/>
        </authorList>
    </citation>
    <scope>NUCLEOTIDE SEQUENCE [LARGE SCALE GENOMIC DNA]</scope>
    <source>
        <strain evidence="11 12">RF32-BP4</strain>
    </source>
</reference>
<evidence type="ECO:0000256" key="9">
    <source>
        <dbReference type="SAM" id="MobiDB-lite"/>
    </source>
</evidence>
<comment type="subcellular location">
    <subcellularLocation>
        <location evidence="1">Cell membrane</location>
        <topology evidence="1">Multi-pass membrane protein</topology>
    </subcellularLocation>
</comment>
<dbReference type="AlphaFoldDB" id="A0A102JLY9"/>
<dbReference type="InterPro" id="IPR003856">
    <property type="entry name" value="LPS_length_determ_N"/>
</dbReference>